<protein>
    <submittedName>
        <fullName evidence="1">Uncharacterized protein</fullName>
    </submittedName>
</protein>
<dbReference type="AlphaFoldDB" id="A0A7C9ECN1"/>
<reference evidence="1" key="2">
    <citation type="submission" date="2020-07" db="EMBL/GenBank/DDBJ databases">
        <authorList>
            <person name="Vera ALvarez R."/>
            <person name="Arias-Moreno D.M."/>
            <person name="Jimenez-Jacinto V."/>
            <person name="Jimenez-Bremont J.F."/>
            <person name="Swaminathan K."/>
            <person name="Moose S.P."/>
            <person name="Guerrero-Gonzalez M.L."/>
            <person name="Marino-Ramirez L."/>
            <person name="Landsman D."/>
            <person name="Rodriguez-Kessler M."/>
            <person name="Delgado-Sanchez P."/>
        </authorList>
    </citation>
    <scope>NUCLEOTIDE SEQUENCE</scope>
    <source>
        <tissue evidence="1">Cladode</tissue>
    </source>
</reference>
<dbReference type="EMBL" id="GISG01230560">
    <property type="protein sequence ID" value="MBA4666121.1"/>
    <property type="molecule type" value="Transcribed_RNA"/>
</dbReference>
<evidence type="ECO:0000313" key="1">
    <source>
        <dbReference type="EMBL" id="MBA4666121.1"/>
    </source>
</evidence>
<organism evidence="1">
    <name type="scientific">Opuntia streptacantha</name>
    <name type="common">Prickly pear cactus</name>
    <name type="synonym">Opuntia cardona</name>
    <dbReference type="NCBI Taxonomy" id="393608"/>
    <lineage>
        <taxon>Eukaryota</taxon>
        <taxon>Viridiplantae</taxon>
        <taxon>Streptophyta</taxon>
        <taxon>Embryophyta</taxon>
        <taxon>Tracheophyta</taxon>
        <taxon>Spermatophyta</taxon>
        <taxon>Magnoliopsida</taxon>
        <taxon>eudicotyledons</taxon>
        <taxon>Gunneridae</taxon>
        <taxon>Pentapetalae</taxon>
        <taxon>Caryophyllales</taxon>
        <taxon>Cactineae</taxon>
        <taxon>Cactaceae</taxon>
        <taxon>Opuntioideae</taxon>
        <taxon>Opuntia</taxon>
    </lineage>
</organism>
<sequence length="171" mass="18885">MMPLQVTTSTTSALSPRSSVFCTTHELLTLKGLQEKTTSSANKNTLKLSSSCSQEGSTTAHEISTPSSNAFNGGRYITCEEIEFQRENIFGSSRSHNTIHSPLDENTSLPRNKGMLLKQYSDEIVQKVCIFVFLEFPWVYRSHGAESAGGRRQHDRLLLLSSSIGNSLLLV</sequence>
<reference evidence="1" key="1">
    <citation type="journal article" date="2013" name="J. Plant Res.">
        <title>Effect of fungi and light on seed germination of three Opuntia species from semiarid lands of central Mexico.</title>
        <authorList>
            <person name="Delgado-Sanchez P."/>
            <person name="Jimenez-Bremont J.F."/>
            <person name="Guerrero-Gonzalez Mde L."/>
            <person name="Flores J."/>
        </authorList>
    </citation>
    <scope>NUCLEOTIDE SEQUENCE</scope>
    <source>
        <tissue evidence="1">Cladode</tissue>
    </source>
</reference>
<accession>A0A7C9ECN1</accession>
<proteinExistence type="predicted"/>
<name>A0A7C9ECN1_OPUST</name>